<dbReference type="EMBL" id="UINC01001030">
    <property type="protein sequence ID" value="SUZ68124.1"/>
    <property type="molecule type" value="Genomic_DNA"/>
</dbReference>
<organism evidence="2">
    <name type="scientific">marine metagenome</name>
    <dbReference type="NCBI Taxonomy" id="408172"/>
    <lineage>
        <taxon>unclassified sequences</taxon>
        <taxon>metagenomes</taxon>
        <taxon>ecological metagenomes</taxon>
    </lineage>
</organism>
<dbReference type="PRINTS" id="PR00081">
    <property type="entry name" value="GDHRDH"/>
</dbReference>
<name>A0A381PND2_9ZZZZ</name>
<reference evidence="2" key="1">
    <citation type="submission" date="2018-05" db="EMBL/GenBank/DDBJ databases">
        <authorList>
            <person name="Lanie J.A."/>
            <person name="Ng W.-L."/>
            <person name="Kazmierczak K.M."/>
            <person name="Andrzejewski T.M."/>
            <person name="Davidsen T.M."/>
            <person name="Wayne K.J."/>
            <person name="Tettelin H."/>
            <person name="Glass J.I."/>
            <person name="Rusch D."/>
            <person name="Podicherti R."/>
            <person name="Tsui H.-C.T."/>
            <person name="Winkler M.E."/>
        </authorList>
    </citation>
    <scope>NUCLEOTIDE SEQUENCE</scope>
</reference>
<comment type="similarity">
    <text evidence="1">Belongs to the short-chain dehydrogenases/reductases (SDR) family.</text>
</comment>
<dbReference type="GO" id="GO:0016616">
    <property type="term" value="F:oxidoreductase activity, acting on the CH-OH group of donors, NAD or NADP as acceptor"/>
    <property type="evidence" value="ECO:0007669"/>
    <property type="project" value="TreeGrafter"/>
</dbReference>
<evidence type="ECO:0000256" key="1">
    <source>
        <dbReference type="ARBA" id="ARBA00006484"/>
    </source>
</evidence>
<sequence length="119" mass="12452">ATKAHRAFVAYDASKGGIEAMTRALALDLGPYGVRVNCLVPGFIDTYGASEEVREKQGAIVPLGRMGEAADLAGSAVFLASSDAAYITGHRIVIDGGVLVQQRSANVDTFPPSQFPNLD</sequence>
<dbReference type="PANTHER" id="PTHR42760">
    <property type="entry name" value="SHORT-CHAIN DEHYDROGENASES/REDUCTASES FAMILY MEMBER"/>
    <property type="match status" value="1"/>
</dbReference>
<protein>
    <recommendedName>
        <fullName evidence="3">SDR family oxidoreductase</fullName>
    </recommendedName>
</protein>
<dbReference type="PANTHER" id="PTHR42760:SF122">
    <property type="entry name" value="NAD(P)-BINDING PROTEIN"/>
    <property type="match status" value="1"/>
</dbReference>
<dbReference type="InterPro" id="IPR002347">
    <property type="entry name" value="SDR_fam"/>
</dbReference>
<dbReference type="InterPro" id="IPR036291">
    <property type="entry name" value="NAD(P)-bd_dom_sf"/>
</dbReference>
<dbReference type="GO" id="GO:0048038">
    <property type="term" value="F:quinone binding"/>
    <property type="evidence" value="ECO:0007669"/>
    <property type="project" value="TreeGrafter"/>
</dbReference>
<dbReference type="GO" id="GO:0006633">
    <property type="term" value="P:fatty acid biosynthetic process"/>
    <property type="evidence" value="ECO:0007669"/>
    <property type="project" value="TreeGrafter"/>
</dbReference>
<evidence type="ECO:0000313" key="2">
    <source>
        <dbReference type="EMBL" id="SUZ68124.1"/>
    </source>
</evidence>
<dbReference type="AlphaFoldDB" id="A0A381PND2"/>
<feature type="non-terminal residue" evidence="2">
    <location>
        <position position="1"/>
    </location>
</feature>
<accession>A0A381PND2</accession>
<proteinExistence type="inferred from homology"/>
<evidence type="ECO:0008006" key="3">
    <source>
        <dbReference type="Google" id="ProtNLM"/>
    </source>
</evidence>
<gene>
    <name evidence="2" type="ORF">METZ01_LOCUS20978</name>
</gene>
<dbReference type="Pfam" id="PF13561">
    <property type="entry name" value="adh_short_C2"/>
    <property type="match status" value="1"/>
</dbReference>
<dbReference type="Gene3D" id="3.40.50.720">
    <property type="entry name" value="NAD(P)-binding Rossmann-like Domain"/>
    <property type="match status" value="1"/>
</dbReference>
<dbReference type="SUPFAM" id="SSF51735">
    <property type="entry name" value="NAD(P)-binding Rossmann-fold domains"/>
    <property type="match status" value="1"/>
</dbReference>